<dbReference type="EMBL" id="PKQE01000001">
    <property type="protein sequence ID" value="PLC43608.1"/>
    <property type="molecule type" value="Genomic_DNA"/>
</dbReference>
<reference evidence="1 2" key="1">
    <citation type="submission" date="2017-12" db="EMBL/GenBank/DDBJ databases">
        <title>Draft genome sequence of Ralstonia pickettii 52.</title>
        <authorList>
            <person name="Zheng B."/>
        </authorList>
    </citation>
    <scope>NUCLEOTIDE SEQUENCE [LARGE SCALE GENOMIC DNA]</scope>
    <source>
        <strain evidence="1 2">52</strain>
    </source>
</reference>
<proteinExistence type="predicted"/>
<sequence>MRGGDKVTQLSSNMMVANINEETYRYTMSVTPSQAQPGKSNLQLKVELTGDWEGRGWHSCKDESQAFMKRYSEKTGSVAVLASTK</sequence>
<accession>A0A2N4TV69</accession>
<comment type="caution">
    <text evidence="1">The sequence shown here is derived from an EMBL/GenBank/DDBJ whole genome shotgun (WGS) entry which is preliminary data.</text>
</comment>
<dbReference type="AlphaFoldDB" id="A0A2N4TV69"/>
<gene>
    <name evidence="1" type="ORF">C0Q88_02525</name>
</gene>
<dbReference type="Proteomes" id="UP000234456">
    <property type="component" value="Unassembled WGS sequence"/>
</dbReference>
<evidence type="ECO:0000313" key="1">
    <source>
        <dbReference type="EMBL" id="PLC43608.1"/>
    </source>
</evidence>
<organism evidence="1 2">
    <name type="scientific">Ralstonia pickettii</name>
    <name type="common">Burkholderia pickettii</name>
    <dbReference type="NCBI Taxonomy" id="329"/>
    <lineage>
        <taxon>Bacteria</taxon>
        <taxon>Pseudomonadati</taxon>
        <taxon>Pseudomonadota</taxon>
        <taxon>Betaproteobacteria</taxon>
        <taxon>Burkholderiales</taxon>
        <taxon>Burkholderiaceae</taxon>
        <taxon>Ralstonia</taxon>
    </lineage>
</organism>
<protein>
    <submittedName>
        <fullName evidence="1">Uncharacterized protein</fullName>
    </submittedName>
</protein>
<name>A0A2N4TV69_RALPI</name>
<evidence type="ECO:0000313" key="2">
    <source>
        <dbReference type="Proteomes" id="UP000234456"/>
    </source>
</evidence>